<dbReference type="GO" id="GO:0016462">
    <property type="term" value="F:pyrophosphatase activity"/>
    <property type="evidence" value="ECO:0007669"/>
    <property type="project" value="TreeGrafter"/>
</dbReference>
<dbReference type="PANTHER" id="PTHR30005">
    <property type="entry name" value="EXOPOLYPHOSPHATASE"/>
    <property type="match status" value="1"/>
</dbReference>
<gene>
    <name evidence="2" type="ORF">SAMN04489834_2799</name>
</gene>
<evidence type="ECO:0000313" key="2">
    <source>
        <dbReference type="EMBL" id="SDT08893.1"/>
    </source>
</evidence>
<feature type="domain" description="Ppx/GppA phosphatase N-terminal" evidence="1">
    <location>
        <begin position="20"/>
        <end position="294"/>
    </location>
</feature>
<dbReference type="PANTHER" id="PTHR30005:SF13">
    <property type="entry name" value="EXOPOLYPHOSPHATASE 2"/>
    <property type="match status" value="1"/>
</dbReference>
<evidence type="ECO:0000313" key="3">
    <source>
        <dbReference type="Proteomes" id="UP000181956"/>
    </source>
</evidence>
<dbReference type="EMBL" id="LT629742">
    <property type="protein sequence ID" value="SDT08893.1"/>
    <property type="molecule type" value="Genomic_DNA"/>
</dbReference>
<proteinExistence type="predicted"/>
<dbReference type="OrthoDB" id="9793035at2"/>
<organism evidence="2 3">
    <name type="scientific">Microterricola viridarii</name>
    <dbReference type="NCBI Taxonomy" id="412690"/>
    <lineage>
        <taxon>Bacteria</taxon>
        <taxon>Bacillati</taxon>
        <taxon>Actinomycetota</taxon>
        <taxon>Actinomycetes</taxon>
        <taxon>Micrococcales</taxon>
        <taxon>Microbacteriaceae</taxon>
        <taxon>Microterricola</taxon>
    </lineage>
</organism>
<accession>A0A1H1XI61</accession>
<dbReference type="Gene3D" id="3.30.420.150">
    <property type="entry name" value="Exopolyphosphatase. Domain 2"/>
    <property type="match status" value="1"/>
</dbReference>
<keyword evidence="3" id="KW-1185">Reference proteome</keyword>
<dbReference type="AlphaFoldDB" id="A0A1H1XI61"/>
<dbReference type="CDD" id="cd24119">
    <property type="entry name" value="ASKHA_NBD_MtPPX2-like"/>
    <property type="match status" value="1"/>
</dbReference>
<dbReference type="Gene3D" id="3.30.420.40">
    <property type="match status" value="1"/>
</dbReference>
<dbReference type="InterPro" id="IPR043129">
    <property type="entry name" value="ATPase_NBD"/>
</dbReference>
<dbReference type="SUPFAM" id="SSF53067">
    <property type="entry name" value="Actin-like ATPase domain"/>
    <property type="match status" value="2"/>
</dbReference>
<sequence length="322" mass="33402">MTRVAAIDCGTNSIRLLIADLDGQGGLTDVLRTLEVVRLGQGVDRTGRFADDALARTLDATRRYAELCREHGVERARFVATSATRDAANRDEFTDAVQQILGVPAEVIPGTEEAELSFRGALTAVAGAGADAAARHLVIDLGGGSTELVLGRQGPEAAISMDIGCVRMTERHLGAGVDGDVARDDAAFAALRADVNAALDAASATVDVSLATDVVGVAGTVTSITAHALRLDAYRPELINGSRLPLGVVLAACDSLARMPRAERAALPFMHPGRVDVIVAGAVIWSTVLQRIAEATAAAGHPLEFVTTSEHDILDGVALSLG</sequence>
<reference evidence="3" key="1">
    <citation type="submission" date="2016-10" db="EMBL/GenBank/DDBJ databases">
        <authorList>
            <person name="Varghese N."/>
            <person name="Submissions S."/>
        </authorList>
    </citation>
    <scope>NUCLEOTIDE SEQUENCE [LARGE SCALE GENOMIC DNA]</scope>
    <source>
        <strain evidence="3">DSM 21772</strain>
    </source>
</reference>
<protein>
    <submittedName>
        <fullName evidence="2">Ppx/GppA phosphatase</fullName>
    </submittedName>
</protein>
<dbReference type="Proteomes" id="UP000181956">
    <property type="component" value="Chromosome I"/>
</dbReference>
<name>A0A1H1XI61_9MICO</name>
<dbReference type="Pfam" id="PF02541">
    <property type="entry name" value="Ppx-GppA"/>
    <property type="match status" value="1"/>
</dbReference>
<dbReference type="InterPro" id="IPR003695">
    <property type="entry name" value="Ppx_GppA_N"/>
</dbReference>
<evidence type="ECO:0000259" key="1">
    <source>
        <dbReference type="Pfam" id="PF02541"/>
    </source>
</evidence>
<dbReference type="RefSeq" id="WP_083364587.1">
    <property type="nucleotide sequence ID" value="NZ_LT629742.1"/>
</dbReference>
<dbReference type="STRING" id="412690.SAMN04489834_2799"/>
<dbReference type="InterPro" id="IPR050273">
    <property type="entry name" value="GppA/Ppx_hydrolase"/>
</dbReference>